<feature type="domain" description="Ig-like" evidence="5">
    <location>
        <begin position="194"/>
        <end position="284"/>
    </location>
</feature>
<keyword evidence="4" id="KW-0393">Immunoglobulin domain</keyword>
<dbReference type="InterPro" id="IPR007110">
    <property type="entry name" value="Ig-like_dom"/>
</dbReference>
<dbReference type="AlphaFoldDB" id="S4RHA4"/>
<evidence type="ECO:0000256" key="4">
    <source>
        <dbReference type="ARBA" id="ARBA00023319"/>
    </source>
</evidence>
<sequence>ARPTVVRGATTVSVAAGRPLSLPCTASGWPEPAVSWALPGDGGQLLPNQRSGAGSGARVFANGTLLVPAAMWRDAGTYKCTAANVAGVDSAAVIVTVLGPPRVAAPPPGDVAVPYGGALRLRCVAEGEPRPVVVWRLPSASPPPSADRRMRVLPDGSLALDGVVASDAGRYVCTVRNRHGEDSATATVSINQAPQIQDKPERAVVRITSGDSIALECRASGDPAPLITWRLPDGSVPHSSGRLLTHANGSLEIRSAARSDAGRYACVARGADGSRDARLSVDLTVMGAPAPPSFLAPTTERVEVAPGASVALACPARGEPPPQTTWTLPGGAQLARGSNRGARFSAGLDGALLVRGATLADTGVYRCSARSPSGVADRVVLLEVGPQPRITPPAVVVLRGAPLRLPCMASGAPVPEVRWERPDGARL</sequence>
<dbReference type="OMA" id="PEFAWIL"/>
<dbReference type="PANTHER" id="PTHR12231:SF218">
    <property type="entry name" value="MICROFIBRILLAR-ASSOCIATED PROTEIN 3-LIKE"/>
    <property type="match status" value="1"/>
</dbReference>
<dbReference type="SUPFAM" id="SSF48726">
    <property type="entry name" value="Immunoglobulin"/>
    <property type="match status" value="5"/>
</dbReference>
<name>S4RHA4_PETMA</name>
<dbReference type="GO" id="GO:0043005">
    <property type="term" value="C:neuron projection"/>
    <property type="evidence" value="ECO:0007669"/>
    <property type="project" value="TreeGrafter"/>
</dbReference>
<feature type="domain" description="Ig-like" evidence="5">
    <location>
        <begin position="101"/>
        <end position="189"/>
    </location>
</feature>
<feature type="domain" description="Ig-like" evidence="5">
    <location>
        <begin position="3"/>
        <end position="96"/>
    </location>
</feature>
<dbReference type="Ensembl" id="ENSPMAT00000004605.1">
    <property type="protein sequence ID" value="ENSPMAP00000004586.1"/>
    <property type="gene ID" value="ENSPMAG00000004199.1"/>
</dbReference>
<dbReference type="InterPro" id="IPR036179">
    <property type="entry name" value="Ig-like_dom_sf"/>
</dbReference>
<feature type="domain" description="Ig-like" evidence="5">
    <location>
        <begin position="386"/>
        <end position="427"/>
    </location>
</feature>
<keyword evidence="2" id="KW-0677">Repeat</keyword>
<organism evidence="6">
    <name type="scientific">Petromyzon marinus</name>
    <name type="common">Sea lamprey</name>
    <dbReference type="NCBI Taxonomy" id="7757"/>
    <lineage>
        <taxon>Eukaryota</taxon>
        <taxon>Metazoa</taxon>
        <taxon>Chordata</taxon>
        <taxon>Craniata</taxon>
        <taxon>Vertebrata</taxon>
        <taxon>Cyclostomata</taxon>
        <taxon>Hyperoartia</taxon>
        <taxon>Petromyzontiformes</taxon>
        <taxon>Petromyzontidae</taxon>
        <taxon>Petromyzon</taxon>
    </lineage>
</organism>
<keyword evidence="1" id="KW-0732">Signal</keyword>
<dbReference type="Pfam" id="PF13927">
    <property type="entry name" value="Ig_3"/>
    <property type="match status" value="1"/>
</dbReference>
<dbReference type="PANTHER" id="PTHR12231">
    <property type="entry name" value="CTX-RELATED TYPE I TRANSMEMBRANE PROTEIN"/>
    <property type="match status" value="1"/>
</dbReference>
<keyword evidence="3" id="KW-1015">Disulfide bond</keyword>
<dbReference type="InterPro" id="IPR003598">
    <property type="entry name" value="Ig_sub2"/>
</dbReference>
<evidence type="ECO:0000313" key="6">
    <source>
        <dbReference type="Ensembl" id="ENSPMAP00000004586.1"/>
    </source>
</evidence>
<dbReference type="SMART" id="SM00408">
    <property type="entry name" value="IGc2"/>
    <property type="match status" value="4"/>
</dbReference>
<reference evidence="6" key="2">
    <citation type="submission" date="2025-09" db="UniProtKB">
        <authorList>
            <consortium name="Ensembl"/>
        </authorList>
    </citation>
    <scope>IDENTIFICATION</scope>
</reference>
<dbReference type="InterPro" id="IPR013098">
    <property type="entry name" value="Ig_I-set"/>
</dbReference>
<reference evidence="6" key="1">
    <citation type="submission" date="2025-08" db="UniProtKB">
        <authorList>
            <consortium name="Ensembl"/>
        </authorList>
    </citation>
    <scope>IDENTIFICATION</scope>
</reference>
<dbReference type="InterPro" id="IPR051170">
    <property type="entry name" value="Neural/epithelial_adhesion"/>
</dbReference>
<dbReference type="PROSITE" id="PS50835">
    <property type="entry name" value="IG_LIKE"/>
    <property type="match status" value="5"/>
</dbReference>
<protein>
    <recommendedName>
        <fullName evidence="5">Ig-like domain-containing protein</fullName>
    </recommendedName>
</protein>
<evidence type="ECO:0000259" key="5">
    <source>
        <dbReference type="PROSITE" id="PS50835"/>
    </source>
</evidence>
<dbReference type="GeneTree" id="ENSGT00940000159942"/>
<dbReference type="Pfam" id="PF07679">
    <property type="entry name" value="I-set"/>
    <property type="match status" value="3"/>
</dbReference>
<evidence type="ECO:0000256" key="3">
    <source>
        <dbReference type="ARBA" id="ARBA00023157"/>
    </source>
</evidence>
<accession>S4RHA4</accession>
<dbReference type="InterPro" id="IPR013783">
    <property type="entry name" value="Ig-like_fold"/>
</dbReference>
<feature type="domain" description="Ig-like" evidence="5">
    <location>
        <begin position="292"/>
        <end position="383"/>
    </location>
</feature>
<dbReference type="HOGENOM" id="CLU_643334_0_0_1"/>
<evidence type="ECO:0000256" key="1">
    <source>
        <dbReference type="ARBA" id="ARBA00022729"/>
    </source>
</evidence>
<evidence type="ECO:0000256" key="2">
    <source>
        <dbReference type="ARBA" id="ARBA00022737"/>
    </source>
</evidence>
<dbReference type="SMART" id="SM00409">
    <property type="entry name" value="IG"/>
    <property type="match status" value="4"/>
</dbReference>
<proteinExistence type="predicted"/>
<dbReference type="InterPro" id="IPR003599">
    <property type="entry name" value="Ig_sub"/>
</dbReference>
<dbReference type="FunFam" id="2.60.40.10:FF:000032">
    <property type="entry name" value="palladin isoform X1"/>
    <property type="match status" value="3"/>
</dbReference>
<dbReference type="STRING" id="7757.ENSPMAP00000004586"/>
<dbReference type="Gene3D" id="2.60.40.10">
    <property type="entry name" value="Immunoglobulins"/>
    <property type="match status" value="4"/>
</dbReference>